<dbReference type="EMBL" id="NRRL01000006">
    <property type="protein sequence ID" value="MBK1667310.1"/>
    <property type="molecule type" value="Genomic_DNA"/>
</dbReference>
<organism evidence="1 2">
    <name type="scientific">Rhodovibrio sodomensis</name>
    <dbReference type="NCBI Taxonomy" id="1088"/>
    <lineage>
        <taxon>Bacteria</taxon>
        <taxon>Pseudomonadati</taxon>
        <taxon>Pseudomonadota</taxon>
        <taxon>Alphaproteobacteria</taxon>
        <taxon>Rhodospirillales</taxon>
        <taxon>Rhodovibrionaceae</taxon>
        <taxon>Rhodovibrio</taxon>
    </lineage>
</organism>
<name>A0ABS1DD34_9PROT</name>
<sequence length="97" mass="10480">MKNRQRIELPSALVKAIADRASQVLVPGRSELNPGPLVAACDQMIAACRVRLVRHTHAETLKAPERALPGASLIAETGGEVTMLYLEPIHPIHDRAA</sequence>
<proteinExistence type="predicted"/>
<evidence type="ECO:0000313" key="2">
    <source>
        <dbReference type="Proteomes" id="UP001296873"/>
    </source>
</evidence>
<protein>
    <submittedName>
        <fullName evidence="1">Uncharacterized protein</fullName>
    </submittedName>
</protein>
<keyword evidence="2" id="KW-1185">Reference proteome</keyword>
<accession>A0ABS1DD34</accession>
<comment type="caution">
    <text evidence="1">The sequence shown here is derived from an EMBL/GenBank/DDBJ whole genome shotgun (WGS) entry which is preliminary data.</text>
</comment>
<reference evidence="1 2" key="1">
    <citation type="journal article" date="2020" name="Microorganisms">
        <title>Osmotic Adaptation and Compatible Solute Biosynthesis of Phototrophic Bacteria as Revealed from Genome Analyses.</title>
        <authorList>
            <person name="Imhoff J.F."/>
            <person name="Rahn T."/>
            <person name="Kunzel S."/>
            <person name="Keller A."/>
            <person name="Neulinger S.C."/>
        </authorList>
    </citation>
    <scope>NUCLEOTIDE SEQUENCE [LARGE SCALE GENOMIC DNA]</scope>
    <source>
        <strain evidence="1 2">DSM 9895</strain>
    </source>
</reference>
<gene>
    <name evidence="1" type="ORF">CKO28_04585</name>
</gene>
<dbReference type="RefSeq" id="WP_200339380.1">
    <property type="nucleotide sequence ID" value="NZ_NRRL01000006.1"/>
</dbReference>
<evidence type="ECO:0000313" key="1">
    <source>
        <dbReference type="EMBL" id="MBK1667310.1"/>
    </source>
</evidence>
<dbReference type="Proteomes" id="UP001296873">
    <property type="component" value="Unassembled WGS sequence"/>
</dbReference>